<feature type="domain" description="Impact N-terminal" evidence="2">
    <location>
        <begin position="33"/>
        <end position="147"/>
    </location>
</feature>
<dbReference type="Gene3D" id="3.30.230.30">
    <property type="entry name" value="Impact, N-terminal domain"/>
    <property type="match status" value="1"/>
</dbReference>
<dbReference type="SUPFAM" id="SSF54211">
    <property type="entry name" value="Ribosomal protein S5 domain 2-like"/>
    <property type="match status" value="1"/>
</dbReference>
<accession>A0A7Y7IHE1</accession>
<dbReference type="InterPro" id="IPR036956">
    <property type="entry name" value="Impact_N_sf"/>
</dbReference>
<dbReference type="InterPro" id="IPR001498">
    <property type="entry name" value="Impact_N"/>
</dbReference>
<dbReference type="InterPro" id="IPR023582">
    <property type="entry name" value="Impact"/>
</dbReference>
<evidence type="ECO:0000313" key="4">
    <source>
        <dbReference type="Proteomes" id="UP000543556"/>
    </source>
</evidence>
<keyword evidence="4" id="KW-1185">Reference proteome</keyword>
<dbReference type="EMBL" id="JAAMFM010000009">
    <property type="protein sequence ID" value="NVM94921.1"/>
    <property type="molecule type" value="Genomic_DNA"/>
</dbReference>
<sequence length="240" mass="25187">MSQRRPLPAALPVANRYTTLAAGVDFRHELSVKRSRFITVLRRVGDEDAARGLVAELRREFYDARHHCSAFVLGPDRGVQRSNDDGEPSGTAGAPMLDALLKRETGNGAVPAADLSDVCAVVVRYFGGILLGAGGLVRAYSESVSAAVSLAPLVRRDRLQLFTVAVPHAAAGRLENELRSAGHVMTGNSFDAVNTYVGLAMADDAGVIAAGHARLASLTAGACTLVPAGTDWVDTPLAGR</sequence>
<evidence type="ECO:0000259" key="2">
    <source>
        <dbReference type="Pfam" id="PF01205"/>
    </source>
</evidence>
<evidence type="ECO:0000313" key="3">
    <source>
        <dbReference type="EMBL" id="NVM94921.1"/>
    </source>
</evidence>
<dbReference type="AlphaFoldDB" id="A0A7Y7IHE1"/>
<proteinExistence type="inferred from homology"/>
<dbReference type="Pfam" id="PF01205">
    <property type="entry name" value="Impact_N"/>
    <property type="match status" value="1"/>
</dbReference>
<dbReference type="Proteomes" id="UP000543556">
    <property type="component" value="Unassembled WGS sequence"/>
</dbReference>
<dbReference type="GO" id="GO:0006446">
    <property type="term" value="P:regulation of translational initiation"/>
    <property type="evidence" value="ECO:0007669"/>
    <property type="project" value="TreeGrafter"/>
</dbReference>
<comment type="caution">
    <text evidence="3">The sequence shown here is derived from an EMBL/GenBank/DDBJ whole genome shotgun (WGS) entry which is preliminary data.</text>
</comment>
<dbReference type="GO" id="GO:0005737">
    <property type="term" value="C:cytoplasm"/>
    <property type="evidence" value="ECO:0007669"/>
    <property type="project" value="TreeGrafter"/>
</dbReference>
<name>A0A7Y7IHE1_9MICC</name>
<comment type="similarity">
    <text evidence="1">Belongs to the IMPACT family.</text>
</comment>
<reference evidence="3 4" key="1">
    <citation type="submission" date="2020-02" db="EMBL/GenBank/DDBJ databases">
        <title>Genome sequence of strain AETb3-4.</title>
        <authorList>
            <person name="Gao J."/>
            <person name="Zhang X."/>
        </authorList>
    </citation>
    <scope>NUCLEOTIDE SEQUENCE [LARGE SCALE GENOMIC DNA]</scope>
    <source>
        <strain evidence="3 4">AETb3-4</strain>
    </source>
</reference>
<organism evidence="3 4">
    <name type="scientific">Arthrobacter wenxiniae</name>
    <dbReference type="NCBI Taxonomy" id="2713570"/>
    <lineage>
        <taxon>Bacteria</taxon>
        <taxon>Bacillati</taxon>
        <taxon>Actinomycetota</taxon>
        <taxon>Actinomycetes</taxon>
        <taxon>Micrococcales</taxon>
        <taxon>Micrococcaceae</taxon>
        <taxon>Arthrobacter</taxon>
    </lineage>
</organism>
<gene>
    <name evidence="3" type="ORF">G6034_08350</name>
</gene>
<dbReference type="InterPro" id="IPR020568">
    <property type="entry name" value="Ribosomal_Su5_D2-typ_SF"/>
</dbReference>
<dbReference type="PANTHER" id="PTHR16301:SF20">
    <property type="entry name" value="IMPACT FAMILY MEMBER YIGZ"/>
    <property type="match status" value="1"/>
</dbReference>
<evidence type="ECO:0000256" key="1">
    <source>
        <dbReference type="ARBA" id="ARBA00007665"/>
    </source>
</evidence>
<dbReference type="PANTHER" id="PTHR16301">
    <property type="entry name" value="IMPACT-RELATED"/>
    <property type="match status" value="1"/>
</dbReference>
<protein>
    <submittedName>
        <fullName evidence="3">YigZ family protein</fullName>
    </submittedName>
</protein>
<dbReference type="RefSeq" id="WP_176634646.1">
    <property type="nucleotide sequence ID" value="NZ_JAAMFM010000009.1"/>
</dbReference>